<gene>
    <name evidence="21" type="ORF">CMV_006613</name>
</gene>
<evidence type="ECO:0000256" key="19">
    <source>
        <dbReference type="RuleBase" id="RU362060"/>
    </source>
</evidence>
<dbReference type="PRINTS" id="PR00458">
    <property type="entry name" value="PEROXIDASE"/>
</dbReference>
<dbReference type="CDD" id="cd00693">
    <property type="entry name" value="secretory_peroxidase"/>
    <property type="match status" value="1"/>
</dbReference>
<keyword evidence="19" id="KW-0964">Secreted</keyword>
<dbReference type="Pfam" id="PF00141">
    <property type="entry name" value="peroxidase"/>
    <property type="match status" value="1"/>
</dbReference>
<reference evidence="21" key="1">
    <citation type="submission" date="2020-03" db="EMBL/GenBank/DDBJ databases">
        <title>Castanea mollissima Vanexum genome sequencing.</title>
        <authorList>
            <person name="Staton M."/>
        </authorList>
    </citation>
    <scope>NUCLEOTIDE SEQUENCE</scope>
    <source>
        <tissue evidence="21">Leaf</tissue>
    </source>
</reference>
<feature type="signal peptide" evidence="19">
    <location>
        <begin position="1"/>
        <end position="29"/>
    </location>
</feature>
<dbReference type="Gene3D" id="1.10.420.10">
    <property type="entry name" value="Peroxidase, domain 2"/>
    <property type="match status" value="1"/>
</dbReference>
<dbReference type="InterPro" id="IPR019794">
    <property type="entry name" value="Peroxidases_AS"/>
</dbReference>
<dbReference type="FunFam" id="1.10.520.10:FF:000001">
    <property type="entry name" value="Peroxidase"/>
    <property type="match status" value="1"/>
</dbReference>
<feature type="binding site" evidence="16">
    <location>
        <position position="252"/>
    </location>
    <ligand>
        <name>Ca(2+)</name>
        <dbReference type="ChEBI" id="CHEBI:29108"/>
        <label>2</label>
    </ligand>
</feature>
<feature type="site" description="Transition state stabilizer" evidence="17">
    <location>
        <position position="69"/>
    </location>
</feature>
<dbReference type="GO" id="GO:0042744">
    <property type="term" value="P:hydrogen peroxide catabolic process"/>
    <property type="evidence" value="ECO:0007669"/>
    <property type="project" value="UniProtKB-KW"/>
</dbReference>
<evidence type="ECO:0000256" key="16">
    <source>
        <dbReference type="PIRSR" id="PIRSR600823-3"/>
    </source>
</evidence>
<dbReference type="AlphaFoldDB" id="A0A8J4RN60"/>
<keyword evidence="13 19" id="KW-0376">Hydrogen peroxide</keyword>
<dbReference type="InterPro" id="IPR002016">
    <property type="entry name" value="Haem_peroxidase"/>
</dbReference>
<keyword evidence="6 19" id="KW-0349">Heme</keyword>
<comment type="catalytic activity">
    <reaction evidence="1 19">
        <text>2 a phenolic donor + H2O2 = 2 a phenolic radical donor + 2 H2O</text>
        <dbReference type="Rhea" id="RHEA:56136"/>
        <dbReference type="ChEBI" id="CHEBI:15377"/>
        <dbReference type="ChEBI" id="CHEBI:16240"/>
        <dbReference type="ChEBI" id="CHEBI:139520"/>
        <dbReference type="ChEBI" id="CHEBI:139521"/>
        <dbReference type="EC" id="1.11.1.7"/>
    </reaction>
</comment>
<keyword evidence="22" id="KW-1185">Reference proteome</keyword>
<keyword evidence="12" id="KW-0325">Glycoprotein</keyword>
<evidence type="ECO:0000259" key="20">
    <source>
        <dbReference type="PROSITE" id="PS50873"/>
    </source>
</evidence>
<evidence type="ECO:0000256" key="6">
    <source>
        <dbReference type="ARBA" id="ARBA00022617"/>
    </source>
</evidence>
<feature type="active site" description="Proton acceptor" evidence="14">
    <location>
        <position position="73"/>
    </location>
</feature>
<dbReference type="Proteomes" id="UP000737018">
    <property type="component" value="Unassembled WGS sequence"/>
</dbReference>
<evidence type="ECO:0000256" key="12">
    <source>
        <dbReference type="ARBA" id="ARBA00023180"/>
    </source>
</evidence>
<feature type="binding site" evidence="15">
    <location>
        <position position="170"/>
    </location>
    <ligand>
        <name>substrate</name>
    </ligand>
</feature>
<comment type="caution">
    <text evidence="21">The sequence shown here is derived from an EMBL/GenBank/DDBJ whole genome shotgun (WGS) entry which is preliminary data.</text>
</comment>
<feature type="disulfide bond" evidence="18">
    <location>
        <begin position="42"/>
        <end position="122"/>
    </location>
</feature>
<dbReference type="GO" id="GO:0140825">
    <property type="term" value="F:lactoperoxidase activity"/>
    <property type="evidence" value="ECO:0007669"/>
    <property type="project" value="UniProtKB-EC"/>
</dbReference>
<keyword evidence="9 19" id="KW-0560">Oxidoreductase</keyword>
<dbReference type="InterPro" id="IPR033905">
    <property type="entry name" value="Secretory_peroxidase"/>
</dbReference>
<dbReference type="PRINTS" id="PR00461">
    <property type="entry name" value="PLPEROXIDASE"/>
</dbReference>
<dbReference type="GO" id="GO:0020037">
    <property type="term" value="F:heme binding"/>
    <property type="evidence" value="ECO:0007669"/>
    <property type="project" value="UniProtKB-UniRule"/>
</dbReference>
<evidence type="ECO:0000256" key="2">
    <source>
        <dbReference type="ARBA" id="ARBA00002322"/>
    </source>
</evidence>
<dbReference type="SUPFAM" id="SSF48113">
    <property type="entry name" value="Heme-dependent peroxidases"/>
    <property type="match status" value="1"/>
</dbReference>
<accession>A0A8J4RN60</accession>
<comment type="similarity">
    <text evidence="3">Belongs to the peroxidase family. Ascorbate peroxidase subfamily.</text>
</comment>
<dbReference type="OrthoDB" id="2113341at2759"/>
<comment type="subcellular location">
    <subcellularLocation>
        <location evidence="19">Secreted</location>
    </subcellularLocation>
</comment>
<comment type="similarity">
    <text evidence="19">Belongs to the peroxidase family. Classical plant (class III) peroxidase subfamily.</text>
</comment>
<protein>
    <recommendedName>
        <fullName evidence="4 19">Peroxidase</fullName>
        <ecNumber evidence="4 19">1.11.1.7</ecNumber>
    </recommendedName>
</protein>
<keyword evidence="5 19" id="KW-0575">Peroxidase</keyword>
<feature type="chain" id="PRO_5035337861" description="Peroxidase" evidence="19">
    <location>
        <begin position="30"/>
        <end position="347"/>
    </location>
</feature>
<evidence type="ECO:0000256" key="5">
    <source>
        <dbReference type="ARBA" id="ARBA00022559"/>
    </source>
</evidence>
<dbReference type="GO" id="GO:0005576">
    <property type="term" value="C:extracellular region"/>
    <property type="evidence" value="ECO:0007669"/>
    <property type="project" value="UniProtKB-SubCell"/>
</dbReference>
<dbReference type="PROSITE" id="PS50873">
    <property type="entry name" value="PEROXIDASE_4"/>
    <property type="match status" value="1"/>
</dbReference>
<dbReference type="EMBL" id="JRKL02000629">
    <property type="protein sequence ID" value="KAF3969603.1"/>
    <property type="molecule type" value="Genomic_DNA"/>
</dbReference>
<feature type="binding site" evidence="16">
    <location>
        <position position="77"/>
    </location>
    <ligand>
        <name>Ca(2+)</name>
        <dbReference type="ChEBI" id="CHEBI:29108"/>
        <label>1</label>
    </ligand>
</feature>
<evidence type="ECO:0000256" key="4">
    <source>
        <dbReference type="ARBA" id="ARBA00012313"/>
    </source>
</evidence>
<dbReference type="PANTHER" id="PTHR31388">
    <property type="entry name" value="PEROXIDASE 72-RELATED"/>
    <property type="match status" value="1"/>
</dbReference>
<feature type="binding site" evidence="16">
    <location>
        <position position="95"/>
    </location>
    <ligand>
        <name>Ca(2+)</name>
        <dbReference type="ChEBI" id="CHEBI:29108"/>
        <label>1</label>
    </ligand>
</feature>
<feature type="binding site" description="axial binding residue" evidence="16">
    <location>
        <position position="200"/>
    </location>
    <ligand>
        <name>heme b</name>
        <dbReference type="ChEBI" id="CHEBI:60344"/>
    </ligand>
    <ligandPart>
        <name>Fe</name>
        <dbReference type="ChEBI" id="CHEBI:18248"/>
    </ligandPart>
</feature>
<feature type="binding site" evidence="16">
    <location>
        <position position="79"/>
    </location>
    <ligand>
        <name>Ca(2+)</name>
        <dbReference type="ChEBI" id="CHEBI:29108"/>
        <label>1</label>
    </ligand>
</feature>
<evidence type="ECO:0000256" key="15">
    <source>
        <dbReference type="PIRSR" id="PIRSR600823-2"/>
    </source>
</evidence>
<dbReference type="FunFam" id="1.10.420.10:FF:000001">
    <property type="entry name" value="Peroxidase"/>
    <property type="match status" value="1"/>
</dbReference>
<evidence type="ECO:0000256" key="14">
    <source>
        <dbReference type="PIRSR" id="PIRSR600823-1"/>
    </source>
</evidence>
<feature type="binding site" evidence="16">
    <location>
        <position position="81"/>
    </location>
    <ligand>
        <name>Ca(2+)</name>
        <dbReference type="ChEBI" id="CHEBI:29108"/>
        <label>1</label>
    </ligand>
</feature>
<keyword evidence="10 16" id="KW-0408">Iron</keyword>
<comment type="cofactor">
    <cofactor evidence="16 19">
        <name>Ca(2+)</name>
        <dbReference type="ChEBI" id="CHEBI:29108"/>
    </cofactor>
    <text evidence="16 19">Binds 2 calcium ions per subunit.</text>
</comment>
<organism evidence="21 22">
    <name type="scientific">Castanea mollissima</name>
    <name type="common">Chinese chestnut</name>
    <dbReference type="NCBI Taxonomy" id="60419"/>
    <lineage>
        <taxon>Eukaryota</taxon>
        <taxon>Viridiplantae</taxon>
        <taxon>Streptophyta</taxon>
        <taxon>Embryophyta</taxon>
        <taxon>Tracheophyta</taxon>
        <taxon>Spermatophyta</taxon>
        <taxon>Magnoliopsida</taxon>
        <taxon>eudicotyledons</taxon>
        <taxon>Gunneridae</taxon>
        <taxon>Pentapetalae</taxon>
        <taxon>rosids</taxon>
        <taxon>fabids</taxon>
        <taxon>Fagales</taxon>
        <taxon>Fagaceae</taxon>
        <taxon>Castanea</taxon>
    </lineage>
</organism>
<keyword evidence="19" id="KW-0732">Signal</keyword>
<evidence type="ECO:0000256" key="7">
    <source>
        <dbReference type="ARBA" id="ARBA00022723"/>
    </source>
</evidence>
<feature type="disulfide bond" evidence="18">
    <location>
        <begin position="128"/>
        <end position="330"/>
    </location>
</feature>
<feature type="disulfide bond" evidence="18">
    <location>
        <begin position="207"/>
        <end position="239"/>
    </location>
</feature>
<evidence type="ECO:0000256" key="13">
    <source>
        <dbReference type="ARBA" id="ARBA00023324"/>
    </source>
</evidence>
<name>A0A8J4RN60_9ROSI</name>
<evidence type="ECO:0000256" key="1">
    <source>
        <dbReference type="ARBA" id="ARBA00000189"/>
    </source>
</evidence>
<evidence type="ECO:0000256" key="18">
    <source>
        <dbReference type="PIRSR" id="PIRSR600823-5"/>
    </source>
</evidence>
<dbReference type="InterPro" id="IPR000823">
    <property type="entry name" value="Peroxidase_pln"/>
</dbReference>
<evidence type="ECO:0000313" key="22">
    <source>
        <dbReference type="Proteomes" id="UP000737018"/>
    </source>
</evidence>
<keyword evidence="8 16" id="KW-0106">Calcium</keyword>
<dbReference type="GO" id="GO:0006979">
    <property type="term" value="P:response to oxidative stress"/>
    <property type="evidence" value="ECO:0007669"/>
    <property type="project" value="UniProtKB-UniRule"/>
</dbReference>
<feature type="domain" description="Plant heme peroxidase family profile" evidence="20">
    <location>
        <begin position="32"/>
        <end position="334"/>
    </location>
</feature>
<evidence type="ECO:0000313" key="21">
    <source>
        <dbReference type="EMBL" id="KAF3969603.1"/>
    </source>
</evidence>
<evidence type="ECO:0000256" key="8">
    <source>
        <dbReference type="ARBA" id="ARBA00022837"/>
    </source>
</evidence>
<proteinExistence type="inferred from homology"/>
<dbReference type="PANTHER" id="PTHR31388:SF270">
    <property type="entry name" value="PEROXIDASE 22-RELATED"/>
    <property type="match status" value="1"/>
</dbReference>
<dbReference type="InterPro" id="IPR010255">
    <property type="entry name" value="Haem_peroxidase_sf"/>
</dbReference>
<feature type="binding site" evidence="16">
    <location>
        <position position="83"/>
    </location>
    <ligand>
        <name>Ca(2+)</name>
        <dbReference type="ChEBI" id="CHEBI:29108"/>
        <label>1</label>
    </ligand>
</feature>
<feature type="binding site" evidence="16">
    <location>
        <position position="201"/>
    </location>
    <ligand>
        <name>Ca(2+)</name>
        <dbReference type="ChEBI" id="CHEBI:29108"/>
        <label>2</label>
    </ligand>
</feature>
<dbReference type="Gene3D" id="1.10.520.10">
    <property type="match status" value="1"/>
</dbReference>
<feature type="disulfide bond" evidence="18">
    <location>
        <begin position="75"/>
        <end position="80"/>
    </location>
</feature>
<keyword evidence="11 18" id="KW-1015">Disulfide bond</keyword>
<keyword evidence="7 16" id="KW-0479">Metal-binding</keyword>
<feature type="binding site" evidence="16">
    <location>
        <position position="255"/>
    </location>
    <ligand>
        <name>Ca(2+)</name>
        <dbReference type="ChEBI" id="CHEBI:29108"/>
        <label>2</label>
    </ligand>
</feature>
<evidence type="ECO:0000256" key="9">
    <source>
        <dbReference type="ARBA" id="ARBA00023002"/>
    </source>
</evidence>
<evidence type="ECO:0000256" key="17">
    <source>
        <dbReference type="PIRSR" id="PIRSR600823-4"/>
    </source>
</evidence>
<dbReference type="PROSITE" id="PS00435">
    <property type="entry name" value="PEROXIDASE_1"/>
    <property type="match status" value="1"/>
</dbReference>
<dbReference type="PROSITE" id="PS00436">
    <property type="entry name" value="PEROXIDASE_2"/>
    <property type="match status" value="1"/>
</dbReference>
<feature type="binding site" evidence="16">
    <location>
        <position position="260"/>
    </location>
    <ligand>
        <name>Ca(2+)</name>
        <dbReference type="ChEBI" id="CHEBI:29108"/>
        <label>2</label>
    </ligand>
</feature>
<evidence type="ECO:0000256" key="10">
    <source>
        <dbReference type="ARBA" id="ARBA00023004"/>
    </source>
</evidence>
<dbReference type="GO" id="GO:0046872">
    <property type="term" value="F:metal ion binding"/>
    <property type="evidence" value="ECO:0007669"/>
    <property type="project" value="UniProtKB-UniRule"/>
</dbReference>
<feature type="binding site" evidence="16">
    <location>
        <position position="74"/>
    </location>
    <ligand>
        <name>Ca(2+)</name>
        <dbReference type="ChEBI" id="CHEBI:29108"/>
        <label>1</label>
    </ligand>
</feature>
<comment type="function">
    <text evidence="2">Removal of H(2)O(2), oxidation of toxic reductants, biosynthesis and degradation of lignin, suberization, auxin catabolism, response to environmental stresses such as wounding, pathogen attack and oxidative stress. These functions might be dependent on each isozyme/isoform in each plant tissue.</text>
</comment>
<dbReference type="EC" id="1.11.1.7" evidence="4 19"/>
<sequence length="347" mass="36194">MSSSSSSSFSSCTLLIGLLCVVLLGGSLSHGQLSPTFYDSTCPNASNIVRGIIAAALKTDARIGGSLIRLHFHDCFVNGCDGSLLLNNSATIQSEKEAPPNNNSARGFGVVDNIKTALETACPATVSCADILAIAAEESVSLAGGPSWNVSLGRRDSTTANRTAAGLFLPGPTEALPSLKAKFLAVGLNSTDLVALSGAHTFGRAQCSSFINRLYNFSGSGNPDPTLNTTYLSTLQGICPQNGNTTVVTNLDLTTPDVFDNKYFSNLQVQEGLLQSDQELFSTTGDETVAIVNNFTANQTAFFANFVVSMIKMGNISPLTGTAGEIRLNCGKVNNSTGSDGLLYSSM</sequence>
<evidence type="ECO:0000256" key="11">
    <source>
        <dbReference type="ARBA" id="ARBA00023157"/>
    </source>
</evidence>
<comment type="cofactor">
    <cofactor evidence="16 19">
        <name>heme b</name>
        <dbReference type="ChEBI" id="CHEBI:60344"/>
    </cofactor>
    <text evidence="16 19">Binds 1 heme b (iron(II)-protoporphyrin IX) group per subunit.</text>
</comment>
<dbReference type="InterPro" id="IPR019793">
    <property type="entry name" value="Peroxidases_heam-ligand_BS"/>
</dbReference>
<evidence type="ECO:0000256" key="3">
    <source>
        <dbReference type="ARBA" id="ARBA00006873"/>
    </source>
</evidence>